<gene>
    <name evidence="2" type="ORF">BCR32DRAFT_292409</name>
</gene>
<organism evidence="2 3">
    <name type="scientific">Anaeromyces robustus</name>
    <dbReference type="NCBI Taxonomy" id="1754192"/>
    <lineage>
        <taxon>Eukaryota</taxon>
        <taxon>Fungi</taxon>
        <taxon>Fungi incertae sedis</taxon>
        <taxon>Chytridiomycota</taxon>
        <taxon>Chytridiomycota incertae sedis</taxon>
        <taxon>Neocallimastigomycetes</taxon>
        <taxon>Neocallimastigales</taxon>
        <taxon>Neocallimastigaceae</taxon>
        <taxon>Anaeromyces</taxon>
    </lineage>
</organism>
<dbReference type="Proteomes" id="UP000193944">
    <property type="component" value="Unassembled WGS sequence"/>
</dbReference>
<protein>
    <submittedName>
        <fullName evidence="2">Uncharacterized protein</fullName>
    </submittedName>
</protein>
<evidence type="ECO:0000313" key="3">
    <source>
        <dbReference type="Proteomes" id="UP000193944"/>
    </source>
</evidence>
<keyword evidence="1" id="KW-0812">Transmembrane</keyword>
<feature type="transmembrane region" description="Helical" evidence="1">
    <location>
        <begin position="78"/>
        <end position="94"/>
    </location>
</feature>
<evidence type="ECO:0000313" key="2">
    <source>
        <dbReference type="EMBL" id="ORX82766.1"/>
    </source>
</evidence>
<proteinExistence type="predicted"/>
<evidence type="ECO:0000256" key="1">
    <source>
        <dbReference type="SAM" id="Phobius"/>
    </source>
</evidence>
<keyword evidence="1" id="KW-0472">Membrane</keyword>
<feature type="transmembrane region" description="Helical" evidence="1">
    <location>
        <begin position="48"/>
        <end position="66"/>
    </location>
</feature>
<dbReference type="EMBL" id="MCFG01000087">
    <property type="protein sequence ID" value="ORX82766.1"/>
    <property type="molecule type" value="Genomic_DNA"/>
</dbReference>
<reference evidence="2 3" key="1">
    <citation type="submission" date="2016-08" db="EMBL/GenBank/DDBJ databases">
        <title>A Parts List for Fungal Cellulosomes Revealed by Comparative Genomics.</title>
        <authorList>
            <consortium name="DOE Joint Genome Institute"/>
            <person name="Haitjema C.H."/>
            <person name="Gilmore S.P."/>
            <person name="Henske J.K."/>
            <person name="Solomon K.V."/>
            <person name="De Groot R."/>
            <person name="Kuo A."/>
            <person name="Mondo S.J."/>
            <person name="Salamov A.A."/>
            <person name="Labutti K."/>
            <person name="Zhao Z."/>
            <person name="Chiniquy J."/>
            <person name="Barry K."/>
            <person name="Brewer H.M."/>
            <person name="Purvine S.O."/>
            <person name="Wright A.T."/>
            <person name="Boxma B."/>
            <person name="Van Alen T."/>
            <person name="Hackstein J.H."/>
            <person name="Baker S.E."/>
            <person name="Grigoriev I.V."/>
            <person name="O'Malley M.A."/>
        </authorList>
    </citation>
    <scope>NUCLEOTIDE SEQUENCE [LARGE SCALE GENOMIC DNA]</scope>
    <source>
        <strain evidence="2 3">S4</strain>
    </source>
</reference>
<accession>A0A1Y1XBF7</accession>
<keyword evidence="3" id="KW-1185">Reference proteome</keyword>
<keyword evidence="1" id="KW-1133">Transmembrane helix</keyword>
<dbReference type="AlphaFoldDB" id="A0A1Y1XBF7"/>
<name>A0A1Y1XBF7_9FUNG</name>
<reference evidence="2 3" key="2">
    <citation type="submission" date="2016-08" db="EMBL/GenBank/DDBJ databases">
        <title>Pervasive Adenine N6-methylation of Active Genes in Fungi.</title>
        <authorList>
            <consortium name="DOE Joint Genome Institute"/>
            <person name="Mondo S.J."/>
            <person name="Dannebaum R.O."/>
            <person name="Kuo R.C."/>
            <person name="Labutti K."/>
            <person name="Haridas S."/>
            <person name="Kuo A."/>
            <person name="Salamov A."/>
            <person name="Ahrendt S.R."/>
            <person name="Lipzen A."/>
            <person name="Sullivan W."/>
            <person name="Andreopoulos W.B."/>
            <person name="Clum A."/>
            <person name="Lindquist E."/>
            <person name="Daum C."/>
            <person name="Ramamoorthy G.K."/>
            <person name="Gryganskyi A."/>
            <person name="Culley D."/>
            <person name="Magnuson J.K."/>
            <person name="James T.Y."/>
            <person name="O'Malley M.A."/>
            <person name="Stajich J.E."/>
            <person name="Spatafora J.W."/>
            <person name="Visel A."/>
            <person name="Grigoriev I.V."/>
        </authorList>
    </citation>
    <scope>NUCLEOTIDE SEQUENCE [LARGE SCALE GENOMIC DNA]</scope>
    <source>
        <strain evidence="2 3">S4</strain>
    </source>
</reference>
<comment type="caution">
    <text evidence="2">The sequence shown here is derived from an EMBL/GenBank/DDBJ whole genome shotgun (WGS) entry which is preliminary data.</text>
</comment>
<sequence>MKIDSVLKYLTILDEIDKVILKYLTILLYGINDIIIQHNETEMRFKLIIIYTTLSIILTNATLGFSDVNLSSDIKVGISIHIISKGLLFFSSSLKKRVNYQYRNIISPI</sequence>